<keyword evidence="12" id="KW-1185">Reference proteome</keyword>
<evidence type="ECO:0000256" key="9">
    <source>
        <dbReference type="SAM" id="MobiDB-lite"/>
    </source>
</evidence>
<reference evidence="11" key="1">
    <citation type="journal article" date="2021" name="bioRxiv">
        <title>Whole Genome Assembly and Annotation of Northern Wild Rice, Zizania palustris L., Supports a Whole Genome Duplication in the Zizania Genus.</title>
        <authorList>
            <person name="Haas M."/>
            <person name="Kono T."/>
            <person name="Macchietto M."/>
            <person name="Millas R."/>
            <person name="McGilp L."/>
            <person name="Shao M."/>
            <person name="Duquette J."/>
            <person name="Hirsch C.N."/>
            <person name="Kimball J."/>
        </authorList>
    </citation>
    <scope>NUCLEOTIDE SEQUENCE</scope>
    <source>
        <tissue evidence="11">Fresh leaf tissue</tissue>
    </source>
</reference>
<dbReference type="Pfam" id="PF03109">
    <property type="entry name" value="ABC1"/>
    <property type="match status" value="1"/>
</dbReference>
<dbReference type="PANTHER" id="PTHR43851:SF3">
    <property type="entry name" value="COENZYME Q8"/>
    <property type="match status" value="1"/>
</dbReference>
<evidence type="ECO:0000256" key="4">
    <source>
        <dbReference type="ARBA" id="ARBA00009670"/>
    </source>
</evidence>
<evidence type="ECO:0000256" key="5">
    <source>
        <dbReference type="ARBA" id="ARBA00022512"/>
    </source>
</evidence>
<feature type="compositionally biased region" description="Low complexity" evidence="9">
    <location>
        <begin position="59"/>
        <end position="75"/>
    </location>
</feature>
<evidence type="ECO:0000256" key="1">
    <source>
        <dbReference type="ARBA" id="ARBA00003534"/>
    </source>
</evidence>
<comment type="similarity">
    <text evidence="4">Belongs to the protein kinase superfamily. ADCK protein kinase family.</text>
</comment>
<evidence type="ECO:0000313" key="12">
    <source>
        <dbReference type="Proteomes" id="UP000729402"/>
    </source>
</evidence>
<dbReference type="GO" id="GO:0006744">
    <property type="term" value="P:ubiquinone biosynthetic process"/>
    <property type="evidence" value="ECO:0007669"/>
    <property type="project" value="TreeGrafter"/>
</dbReference>
<evidence type="ECO:0000256" key="3">
    <source>
        <dbReference type="ARBA" id="ARBA00005784"/>
    </source>
</evidence>
<evidence type="ECO:0000313" key="11">
    <source>
        <dbReference type="EMBL" id="KAG8052121.1"/>
    </source>
</evidence>
<comment type="subcellular location">
    <subcellularLocation>
        <location evidence="2">Secreted</location>
        <location evidence="2">Cell wall</location>
    </subcellularLocation>
</comment>
<dbReference type="GO" id="GO:0005524">
    <property type="term" value="F:ATP binding"/>
    <property type="evidence" value="ECO:0007669"/>
    <property type="project" value="UniProtKB-KW"/>
</dbReference>
<dbReference type="InterPro" id="IPR034646">
    <property type="entry name" value="ADCK3_dom"/>
</dbReference>
<keyword evidence="7" id="KW-0547">Nucleotide-binding</keyword>
<keyword evidence="5" id="KW-0134">Cell wall</keyword>
<dbReference type="EMBL" id="JAAALK010000288">
    <property type="protein sequence ID" value="KAG8052121.1"/>
    <property type="molecule type" value="Genomic_DNA"/>
</dbReference>
<accession>A0A8J5REI8</accession>
<evidence type="ECO:0000259" key="10">
    <source>
        <dbReference type="Pfam" id="PF03109"/>
    </source>
</evidence>
<dbReference type="PANTHER" id="PTHR43851">
    <property type="match status" value="1"/>
</dbReference>
<gene>
    <name evidence="11" type="ORF">GUJ93_ZPchr0001g30504</name>
</gene>
<sequence length="986" mass="107008">MASRDLRRLLDGAALVAREAARRASGRDVLRSALLAATDLSGLTRGTPRSPKPPPLGPRPASAEPAETRPSSSSSVVYFSHDEGGASSPPPPPPQDHPLEQQPPERESPHTAQEKDITDAGTTGVASGVGAAEREAVAVAIPDADAARPSFSPSSVLPVERRRRPRERRVPSTPFTRALGFAGLGAGLAWGTLQESARRVMYGTPADTDGKRSALSPFLSDQNAERVALALCRMRGAALKVGQMLSIQDESLVPPPVLAALDIVRQGADVMPRKQLNSVLDADLGQGWSSKLRSFDYEPLAAASIGQVHRAVLKDGSDVVMKIQYPGVADSIESDIENVRLLLTYTNLIPKGLFLDRAMKVAKLELARECDYVLEAINQKRYKELLSDSEGYYVPNIIEELSSKKVLTSEFVPGFPIDKVAQLDQETPRDFPKRFVDDYLRMVVACANRDRTGVLEMSRRLGFLTGEEPEVMLDAHVQTAFIVGVPFSRPGGHDFRANNITHSVSNLGATMLKHRLTPPPDEVYSLHRKLSGAFLACIKIGAVVPCREMLFKVYEQYNFSDDRSEVREDGDAEDHWVRQRQALGDADAAASSRSRRCRRLRACGGRRADIRRGGGGGRTMMRRRAADMTVPITILNSAVDRGAVCIDGTPPAYHLDTGSGAGNRSWVINLEGGGWCNDVMACRFRNGSRLGSSDHMERRVFFTGIMSAAPTDNPDFYSWNRVKIRYCDGASFAGDTYDEALGLHFRGQRIWEAIIEHLLAAGMASAEQVLLTGCSAGGLAAILHCDQLRALLPDAATTVKCLSDGGLFLDAVDVAGGRSLRSYYDGVVALHGVAPNLPKTCTDHLDATSCFFPQNIIDGIKTPIFLLNAAYDAWQIEESLAPNAADPSGAWQACKSNHLACNASQLQFLQGFRDQMVATVRGFSESSSNGLFINSCFVHCQSESTATWNNAAGVSPALQNKGIAKSVGDWYFGRARSEGYRLRLPL</sequence>
<evidence type="ECO:0000256" key="6">
    <source>
        <dbReference type="ARBA" id="ARBA00022679"/>
    </source>
</evidence>
<protein>
    <recommendedName>
        <fullName evidence="10">ABC1 atypical kinase-like domain-containing protein</fullName>
    </recommendedName>
</protein>
<feature type="domain" description="ABC1 atypical kinase-like" evidence="10">
    <location>
        <begin position="264"/>
        <end position="444"/>
    </location>
</feature>
<dbReference type="CDD" id="cd13970">
    <property type="entry name" value="ABC1_ADCK3"/>
    <property type="match status" value="1"/>
</dbReference>
<comment type="function">
    <text evidence="1">Hydrolyzes acetyl esters in homogalacturonan regions of pectin. In type I primary cell wall, galacturonic acid residues of pectin can be acetylated at the O-2 and O-3 positions. Decreasing the degree of acetylation of pectin gels in vitro alters their physical properties.</text>
</comment>
<dbReference type="InterPro" id="IPR051409">
    <property type="entry name" value="Atypical_kinase_ADCK"/>
</dbReference>
<dbReference type="Proteomes" id="UP000729402">
    <property type="component" value="Unassembled WGS sequence"/>
</dbReference>
<proteinExistence type="inferred from homology"/>
<comment type="caution">
    <text evidence="11">The sequence shown here is derived from an EMBL/GenBank/DDBJ whole genome shotgun (WGS) entry which is preliminary data.</text>
</comment>
<reference evidence="11" key="2">
    <citation type="submission" date="2021-02" db="EMBL/GenBank/DDBJ databases">
        <authorList>
            <person name="Kimball J.A."/>
            <person name="Haas M.W."/>
            <person name="Macchietto M."/>
            <person name="Kono T."/>
            <person name="Duquette J."/>
            <person name="Shao M."/>
        </authorList>
    </citation>
    <scope>NUCLEOTIDE SEQUENCE</scope>
    <source>
        <tissue evidence="11">Fresh leaf tissue</tissue>
    </source>
</reference>
<keyword evidence="6" id="KW-0808">Transferase</keyword>
<feature type="region of interest" description="Disordered" evidence="9">
    <location>
        <begin position="36"/>
        <end position="125"/>
    </location>
</feature>
<name>A0A8J5REI8_ZIZPA</name>
<dbReference type="GO" id="GO:0016740">
    <property type="term" value="F:transferase activity"/>
    <property type="evidence" value="ECO:0007669"/>
    <property type="project" value="UniProtKB-KW"/>
</dbReference>
<keyword evidence="8" id="KW-0067">ATP-binding</keyword>
<feature type="region of interest" description="Disordered" evidence="9">
    <location>
        <begin position="146"/>
        <end position="171"/>
    </location>
</feature>
<dbReference type="InterPro" id="IPR004147">
    <property type="entry name" value="ABC1_dom"/>
</dbReference>
<comment type="similarity">
    <text evidence="3">Belongs to the pectinacetylesterase family.</text>
</comment>
<organism evidence="11 12">
    <name type="scientific">Zizania palustris</name>
    <name type="common">Northern wild rice</name>
    <dbReference type="NCBI Taxonomy" id="103762"/>
    <lineage>
        <taxon>Eukaryota</taxon>
        <taxon>Viridiplantae</taxon>
        <taxon>Streptophyta</taxon>
        <taxon>Embryophyta</taxon>
        <taxon>Tracheophyta</taxon>
        <taxon>Spermatophyta</taxon>
        <taxon>Magnoliopsida</taxon>
        <taxon>Liliopsida</taxon>
        <taxon>Poales</taxon>
        <taxon>Poaceae</taxon>
        <taxon>BOP clade</taxon>
        <taxon>Oryzoideae</taxon>
        <taxon>Oryzeae</taxon>
        <taxon>Zizaniinae</taxon>
        <taxon>Zizania</taxon>
    </lineage>
</organism>
<dbReference type="AlphaFoldDB" id="A0A8J5REI8"/>
<dbReference type="InterPro" id="IPR004963">
    <property type="entry name" value="PAE/NOTUM"/>
</dbReference>
<evidence type="ECO:0000256" key="2">
    <source>
        <dbReference type="ARBA" id="ARBA00004191"/>
    </source>
</evidence>
<feature type="compositionally biased region" description="Basic and acidic residues" evidence="9">
    <location>
        <begin position="97"/>
        <end position="118"/>
    </location>
</feature>
<keyword evidence="5" id="KW-0964">Secreted</keyword>
<dbReference type="OrthoDB" id="201153at2759"/>
<evidence type="ECO:0000256" key="7">
    <source>
        <dbReference type="ARBA" id="ARBA00022741"/>
    </source>
</evidence>
<evidence type="ECO:0000256" key="8">
    <source>
        <dbReference type="ARBA" id="ARBA00022840"/>
    </source>
</evidence>
<dbReference type="Pfam" id="PF03283">
    <property type="entry name" value="PAE"/>
    <property type="match status" value="1"/>
</dbReference>
<dbReference type="GO" id="GO:0016787">
    <property type="term" value="F:hydrolase activity"/>
    <property type="evidence" value="ECO:0007669"/>
    <property type="project" value="InterPro"/>
</dbReference>